<evidence type="ECO:0000313" key="8">
    <source>
        <dbReference type="Proteomes" id="UP000190774"/>
    </source>
</evidence>
<dbReference type="PROSITE" id="PS00107">
    <property type="entry name" value="PROTEIN_KINASE_ATP"/>
    <property type="match status" value="1"/>
</dbReference>
<keyword evidence="1" id="KW-0808">Transferase</keyword>
<organism evidence="7 8">
    <name type="scientific">Prosthecobacter debontii</name>
    <dbReference type="NCBI Taxonomy" id="48467"/>
    <lineage>
        <taxon>Bacteria</taxon>
        <taxon>Pseudomonadati</taxon>
        <taxon>Verrucomicrobiota</taxon>
        <taxon>Verrucomicrobiia</taxon>
        <taxon>Verrucomicrobiales</taxon>
        <taxon>Verrucomicrobiaceae</taxon>
        <taxon>Prosthecobacter</taxon>
    </lineage>
</organism>
<dbReference type="GO" id="GO:0004674">
    <property type="term" value="F:protein serine/threonine kinase activity"/>
    <property type="evidence" value="ECO:0007669"/>
    <property type="project" value="TreeGrafter"/>
</dbReference>
<dbReference type="InterPro" id="IPR011009">
    <property type="entry name" value="Kinase-like_dom_sf"/>
</dbReference>
<dbReference type="Gene3D" id="3.30.200.20">
    <property type="entry name" value="Phosphorylase Kinase, domain 1"/>
    <property type="match status" value="1"/>
</dbReference>
<dbReference type="Gene3D" id="1.10.510.10">
    <property type="entry name" value="Transferase(Phosphotransferase) domain 1"/>
    <property type="match status" value="1"/>
</dbReference>
<dbReference type="InterPro" id="IPR036322">
    <property type="entry name" value="WD40_repeat_dom_sf"/>
</dbReference>
<feature type="binding site" evidence="5">
    <location>
        <position position="80"/>
    </location>
    <ligand>
        <name>ATP</name>
        <dbReference type="ChEBI" id="CHEBI:30616"/>
    </ligand>
</feature>
<gene>
    <name evidence="7" type="ORF">SAMN02745166_02588</name>
</gene>
<dbReference type="InterPro" id="IPR000719">
    <property type="entry name" value="Prot_kinase_dom"/>
</dbReference>
<dbReference type="PANTHER" id="PTHR43289:SF6">
    <property type="entry name" value="SERINE_THREONINE-PROTEIN KINASE NEKL-3"/>
    <property type="match status" value="1"/>
</dbReference>
<evidence type="ECO:0000256" key="3">
    <source>
        <dbReference type="ARBA" id="ARBA00022777"/>
    </source>
</evidence>
<dbReference type="PROSITE" id="PS50011">
    <property type="entry name" value="PROTEIN_KINASE_DOM"/>
    <property type="match status" value="1"/>
</dbReference>
<dbReference type="GO" id="GO:0005524">
    <property type="term" value="F:ATP binding"/>
    <property type="evidence" value="ECO:0007669"/>
    <property type="project" value="UniProtKB-UniRule"/>
</dbReference>
<evidence type="ECO:0000259" key="6">
    <source>
        <dbReference type="PROSITE" id="PS50011"/>
    </source>
</evidence>
<keyword evidence="2 5" id="KW-0547">Nucleotide-binding</keyword>
<accession>A0A1T4Y664</accession>
<dbReference type="PANTHER" id="PTHR43289">
    <property type="entry name" value="MITOGEN-ACTIVATED PROTEIN KINASE KINASE KINASE 20-RELATED"/>
    <property type="match status" value="1"/>
</dbReference>
<protein>
    <submittedName>
        <fullName evidence="7">Protein kinase domain-containing protein</fullName>
    </submittedName>
</protein>
<sequence length="1036" mass="113861">MEEIPRTPPNQDPDAAADFLEAVLFGSAAEDGFDQATVDLSADLPLVEGYRLIRLLGEGGFGMVYLAEQRVPIRRRVAMKVLRPGTTTRELLARFEQERQALALMNHPHIAKIYDAGETEDGRPFITMELVEGRTIDRHAEKISLPDKVMLMRDVSRAVAHAHHKGVIHRDLKPSNILIAESVEGRGEPRVIDFGIAKALDGPLSAQVMFTQIRQVVGTPGYMSPERQHTSQISHIADTRADVFALGAILWELLTGRTPLQRADNGGTQIILPELKSVPAELRWITEKATDADMERRYPDAGGLADELDNYLLGLPLKAAPKSTRYVLHKWTQRHRTATAAVMIMALTLMVSAWVLVRNYTRLEGALSQTRESQTASQRTLSHVDYLLGLDHEKGDPVRAMAHWARALTNDPANEAARGMLASTLENASYFRPIGSPVSLPSGELRHLVISAEGRWAAMIWGEGERETLARVQRGSTKVELHPIPADGRMKMLAISMNGHVALAGAQGPVGLMGPGGSWEASETTIPGQRALIWTPEEKLWCLGFQSVSLMDEHGKDVETPTVWPEQITCWDATDSGGFLGLGFESGSILVLDGLGLVPDRRTGLYPAPVMSLTLSEDGTGMAASWPDGRVWLSDKTGEEWSFRTEGVLDLQFLPRGDSLLVRGPEKLGIWNLSQRKPILMEAVSHPLRDVIAMDEGHLLYLPTFGEAQLHAIDGEKTWMKLPGFQGRLSCATALQGSAMVLIEEDSRTLEWLAWQGHQATPSVRETSRSWATMRCVKHKLLGLDREGNVFQHDGKWNMKTLWNALQGPVRLGAMDAEGKTVLADVPWSQQLLTVQQGQPPLMRDWGVDRPSCLTLSADGSLAALGYPGGAIQIWDLKNNAQLVSRNWQRGPILSVAFVTQGQLALATGSQVILWHWPSAKQFVIPHEVQDGCVAMAADTKGNRLALATASGTVYVISTQTGLRISTQWEGSPKVAGLCWNEEGSGLWCVSHQGHLFQRRVPATLGKSSSEVERYLGVRLDGQGNLVRRRDGLFNP</sequence>
<dbReference type="PROSITE" id="PS00108">
    <property type="entry name" value="PROTEIN_KINASE_ST"/>
    <property type="match status" value="1"/>
</dbReference>
<evidence type="ECO:0000256" key="5">
    <source>
        <dbReference type="PROSITE-ProRule" id="PRU10141"/>
    </source>
</evidence>
<dbReference type="InterPro" id="IPR008271">
    <property type="entry name" value="Ser/Thr_kinase_AS"/>
</dbReference>
<evidence type="ECO:0000256" key="4">
    <source>
        <dbReference type="ARBA" id="ARBA00022840"/>
    </source>
</evidence>
<dbReference type="SUPFAM" id="SSF56112">
    <property type="entry name" value="Protein kinase-like (PK-like)"/>
    <property type="match status" value="1"/>
</dbReference>
<dbReference type="InterPro" id="IPR015943">
    <property type="entry name" value="WD40/YVTN_repeat-like_dom_sf"/>
</dbReference>
<keyword evidence="8" id="KW-1185">Reference proteome</keyword>
<dbReference type="Gene3D" id="2.130.10.10">
    <property type="entry name" value="YVTN repeat-like/Quinoprotein amine dehydrogenase"/>
    <property type="match status" value="2"/>
</dbReference>
<dbReference type="InterPro" id="IPR017441">
    <property type="entry name" value="Protein_kinase_ATP_BS"/>
</dbReference>
<evidence type="ECO:0000256" key="2">
    <source>
        <dbReference type="ARBA" id="ARBA00022741"/>
    </source>
</evidence>
<dbReference type="SMART" id="SM00220">
    <property type="entry name" value="S_TKc"/>
    <property type="match status" value="1"/>
</dbReference>
<dbReference type="EMBL" id="FUYE01000007">
    <property type="protein sequence ID" value="SKA97297.1"/>
    <property type="molecule type" value="Genomic_DNA"/>
</dbReference>
<dbReference type="SUPFAM" id="SSF50978">
    <property type="entry name" value="WD40 repeat-like"/>
    <property type="match status" value="1"/>
</dbReference>
<dbReference type="AlphaFoldDB" id="A0A1T4Y664"/>
<evidence type="ECO:0000313" key="7">
    <source>
        <dbReference type="EMBL" id="SKA97297.1"/>
    </source>
</evidence>
<keyword evidence="4 5" id="KW-0067">ATP-binding</keyword>
<reference evidence="8" key="1">
    <citation type="submission" date="2017-02" db="EMBL/GenBank/DDBJ databases">
        <authorList>
            <person name="Varghese N."/>
            <person name="Submissions S."/>
        </authorList>
    </citation>
    <scope>NUCLEOTIDE SEQUENCE [LARGE SCALE GENOMIC DNA]</scope>
    <source>
        <strain evidence="8">ATCC 700200</strain>
    </source>
</reference>
<dbReference type="Pfam" id="PF00069">
    <property type="entry name" value="Pkinase"/>
    <property type="match status" value="1"/>
</dbReference>
<dbReference type="STRING" id="48467.SAMN02745166_02588"/>
<evidence type="ECO:0000256" key="1">
    <source>
        <dbReference type="ARBA" id="ARBA00022679"/>
    </source>
</evidence>
<keyword evidence="3 7" id="KW-0418">Kinase</keyword>
<dbReference type="Proteomes" id="UP000190774">
    <property type="component" value="Unassembled WGS sequence"/>
</dbReference>
<dbReference type="CDD" id="cd14014">
    <property type="entry name" value="STKc_PknB_like"/>
    <property type="match status" value="1"/>
</dbReference>
<name>A0A1T4Y664_9BACT</name>
<proteinExistence type="predicted"/>
<feature type="domain" description="Protein kinase" evidence="6">
    <location>
        <begin position="50"/>
        <end position="312"/>
    </location>
</feature>